<dbReference type="InterPro" id="IPR024079">
    <property type="entry name" value="MetalloPept_cat_dom_sf"/>
</dbReference>
<dbReference type="Proteomes" id="UP001164909">
    <property type="component" value="Chromosome"/>
</dbReference>
<dbReference type="Pfam" id="PF10462">
    <property type="entry name" value="Peptidase_M66"/>
    <property type="match status" value="1"/>
</dbReference>
<proteinExistence type="predicted"/>
<evidence type="ECO:0000313" key="2">
    <source>
        <dbReference type="Proteomes" id="UP001164909"/>
    </source>
</evidence>
<organism evidence="1 2">
    <name type="scientific">Caldicellulosiruptor morganii</name>
    <dbReference type="NCBI Taxonomy" id="1387555"/>
    <lineage>
        <taxon>Bacteria</taxon>
        <taxon>Bacillati</taxon>
        <taxon>Bacillota</taxon>
        <taxon>Bacillota incertae sedis</taxon>
        <taxon>Caldicellulosiruptorales</taxon>
        <taxon>Caldicellulosiruptoraceae</taxon>
        <taxon>Caldicellulosiruptor</taxon>
    </lineage>
</organism>
<dbReference type="Gene3D" id="3.40.390.10">
    <property type="entry name" value="Collagenase (Catalytic Domain)"/>
    <property type="match status" value="1"/>
</dbReference>
<reference evidence="1" key="1">
    <citation type="submission" date="2022-12" db="EMBL/GenBank/DDBJ databases">
        <authorList>
            <person name="Bing R.G."/>
            <person name="Willard D.J."/>
            <person name="Manesh M.J.H."/>
            <person name="Laemthong T."/>
            <person name="Crosby J.R."/>
            <person name="Kelly R.M."/>
        </authorList>
    </citation>
    <scope>NUCLEOTIDE SEQUENCE</scope>
    <source>
        <strain evidence="1">DSM 8990</strain>
    </source>
</reference>
<keyword evidence="2" id="KW-1185">Reference proteome</keyword>
<dbReference type="EMBL" id="CP113865">
    <property type="protein sequence ID" value="WAM33789.1"/>
    <property type="molecule type" value="Genomic_DNA"/>
</dbReference>
<protein>
    <submittedName>
        <fullName evidence="1">M12 family metallo-peptidase</fullName>
    </submittedName>
</protein>
<gene>
    <name evidence="1" type="ORF">OTK00_002331</name>
</gene>
<dbReference type="RefSeq" id="WP_045168687.1">
    <property type="nucleotide sequence ID" value="NZ_CP113865.1"/>
</dbReference>
<evidence type="ECO:0000313" key="1">
    <source>
        <dbReference type="EMBL" id="WAM33789.1"/>
    </source>
</evidence>
<sequence length="116" mass="12841">MFGGSTISKYVEGYTTLKSIFGKEINSSIIQSCDRNIGQAIIYISPYVSASTHTLTQRKGILMHEMGHAMGLGHHSCSDSRNSYSADSYGSIMDYSYTEEYPTVHDICDIEIILSI</sequence>
<name>A0ABY7BQS4_9FIRM</name>
<accession>A0ABY7BQS4</accession>
<dbReference type="SUPFAM" id="SSF55486">
    <property type="entry name" value="Metalloproteases ('zincins'), catalytic domain"/>
    <property type="match status" value="1"/>
</dbReference>